<name>A0A3G9IYJ0_9ACTN</name>
<keyword evidence="2" id="KW-1185">Reference proteome</keyword>
<reference evidence="1 2" key="1">
    <citation type="submission" date="2018-11" db="EMBL/GenBank/DDBJ databases">
        <title>Complete genome sequence of Nocardioides baekrokdamisoli strain KCTC 39748.</title>
        <authorList>
            <person name="Kang S.W."/>
            <person name="Lee K.C."/>
            <person name="Kim K.K."/>
            <person name="Kim J.S."/>
            <person name="Kim D.S."/>
            <person name="Ko S.H."/>
            <person name="Yang S.H."/>
            <person name="Shin Y.K."/>
            <person name="Lee J.S."/>
        </authorList>
    </citation>
    <scope>NUCLEOTIDE SEQUENCE [LARGE SCALE GENOMIC DNA]</scope>
    <source>
        <strain evidence="1 2">KCTC 39748</strain>
    </source>
</reference>
<accession>A0A3G9IYJ0</accession>
<protein>
    <submittedName>
        <fullName evidence="1">Uncharacterized protein</fullName>
    </submittedName>
</protein>
<dbReference type="AlphaFoldDB" id="A0A3G9IYJ0"/>
<dbReference type="Proteomes" id="UP000271573">
    <property type="component" value="Chromosome"/>
</dbReference>
<dbReference type="RefSeq" id="WP_125568713.1">
    <property type="nucleotide sequence ID" value="NZ_AP019307.1"/>
</dbReference>
<proteinExistence type="predicted"/>
<dbReference type="EMBL" id="AP019307">
    <property type="protein sequence ID" value="BBH17503.1"/>
    <property type="molecule type" value="Genomic_DNA"/>
</dbReference>
<organism evidence="1 2">
    <name type="scientific">Nocardioides baekrokdamisoli</name>
    <dbReference type="NCBI Taxonomy" id="1804624"/>
    <lineage>
        <taxon>Bacteria</taxon>
        <taxon>Bacillati</taxon>
        <taxon>Actinomycetota</taxon>
        <taxon>Actinomycetes</taxon>
        <taxon>Propionibacteriales</taxon>
        <taxon>Nocardioidaceae</taxon>
        <taxon>Nocardioides</taxon>
    </lineage>
</organism>
<dbReference type="OrthoDB" id="9845490at2"/>
<evidence type="ECO:0000313" key="2">
    <source>
        <dbReference type="Proteomes" id="UP000271573"/>
    </source>
</evidence>
<dbReference type="KEGG" id="nbe:Back2_17900"/>
<gene>
    <name evidence="1" type="ORF">Back2_17900</name>
</gene>
<sequence length="168" mass="18684">MGTEKDQVAGAPGSLLSSIRDRRAKAKEELFIDYPVPGYEPKIFVRYAPLDQPTIATGYKVIENKKKDQDAVMRVHATFLVNACIGIYELDDDGDPISIDPEDRSPDPADWVKFDHRLAEILGDDVTRAADIVRALYIKDGDVLATSNKLSEFSGYTGEQLDEDYEGN</sequence>
<evidence type="ECO:0000313" key="1">
    <source>
        <dbReference type="EMBL" id="BBH17503.1"/>
    </source>
</evidence>